<dbReference type="Pfam" id="PF02892">
    <property type="entry name" value="zf-BED"/>
    <property type="match status" value="1"/>
</dbReference>
<sequence length="183" mass="20689">MADDMPSSVAETTGGGTSSSLPPKPDKKRSAPASSSIKESPVWEHFDVVNKKGDPNSNPNEPAHAICKYCTKKYLYAGVNGTSTLWTHLNVRCKKYPYNRVNKRQGTLSFEPKKEDNTMGDLKASRFSTEECRLILAEMIIVDELPFNHVEKQGFRKFCHYMQPRFIVPSRIGWSILNSSRLF</sequence>
<evidence type="ECO:0000259" key="6">
    <source>
        <dbReference type="PROSITE" id="PS50808"/>
    </source>
</evidence>
<dbReference type="GO" id="GO:0006357">
    <property type="term" value="P:regulation of transcription by RNA polymerase II"/>
    <property type="evidence" value="ECO:0007669"/>
    <property type="project" value="TreeGrafter"/>
</dbReference>
<dbReference type="Proteomes" id="UP001188597">
    <property type="component" value="Unassembled WGS sequence"/>
</dbReference>
<organism evidence="7 8">
    <name type="scientific">Escallonia herrerae</name>
    <dbReference type="NCBI Taxonomy" id="1293975"/>
    <lineage>
        <taxon>Eukaryota</taxon>
        <taxon>Viridiplantae</taxon>
        <taxon>Streptophyta</taxon>
        <taxon>Embryophyta</taxon>
        <taxon>Tracheophyta</taxon>
        <taxon>Spermatophyta</taxon>
        <taxon>Magnoliopsida</taxon>
        <taxon>eudicotyledons</taxon>
        <taxon>Gunneridae</taxon>
        <taxon>Pentapetalae</taxon>
        <taxon>asterids</taxon>
        <taxon>campanulids</taxon>
        <taxon>Escalloniales</taxon>
        <taxon>Escalloniaceae</taxon>
        <taxon>Escallonia</taxon>
    </lineage>
</organism>
<feature type="region of interest" description="Disordered" evidence="5">
    <location>
        <begin position="1"/>
        <end position="39"/>
    </location>
</feature>
<comment type="caution">
    <text evidence="7">The sequence shown here is derived from an EMBL/GenBank/DDBJ whole genome shotgun (WGS) entry which is preliminary data.</text>
</comment>
<keyword evidence="3" id="KW-0862">Zinc</keyword>
<dbReference type="PROSITE" id="PS50808">
    <property type="entry name" value="ZF_BED"/>
    <property type="match status" value="1"/>
</dbReference>
<keyword evidence="2 4" id="KW-0863">Zinc-finger</keyword>
<evidence type="ECO:0000256" key="2">
    <source>
        <dbReference type="ARBA" id="ARBA00022771"/>
    </source>
</evidence>
<dbReference type="SUPFAM" id="SSF57667">
    <property type="entry name" value="beta-beta-alpha zinc fingers"/>
    <property type="match status" value="1"/>
</dbReference>
<keyword evidence="8" id="KW-1185">Reference proteome</keyword>
<proteinExistence type="predicted"/>
<dbReference type="InterPro" id="IPR003656">
    <property type="entry name" value="Znf_BED"/>
</dbReference>
<reference evidence="7" key="1">
    <citation type="submission" date="2022-12" db="EMBL/GenBank/DDBJ databases">
        <title>Draft genome assemblies for two species of Escallonia (Escalloniales).</title>
        <authorList>
            <person name="Chanderbali A."/>
            <person name="Dervinis C."/>
            <person name="Anghel I."/>
            <person name="Soltis D."/>
            <person name="Soltis P."/>
            <person name="Zapata F."/>
        </authorList>
    </citation>
    <scope>NUCLEOTIDE SEQUENCE</scope>
    <source>
        <strain evidence="7">UCBG64.0493</strain>
        <tissue evidence="7">Leaf</tissue>
    </source>
</reference>
<dbReference type="GO" id="GO:1990837">
    <property type="term" value="F:sequence-specific double-stranded DNA binding"/>
    <property type="evidence" value="ECO:0007669"/>
    <property type="project" value="TreeGrafter"/>
</dbReference>
<dbReference type="InterPro" id="IPR036236">
    <property type="entry name" value="Znf_C2H2_sf"/>
</dbReference>
<evidence type="ECO:0000313" key="7">
    <source>
        <dbReference type="EMBL" id="KAK3010916.1"/>
    </source>
</evidence>
<accession>A0AA88VKZ8</accession>
<dbReference type="AlphaFoldDB" id="A0AA88VKZ8"/>
<dbReference type="GO" id="GO:0005634">
    <property type="term" value="C:nucleus"/>
    <property type="evidence" value="ECO:0007669"/>
    <property type="project" value="TreeGrafter"/>
</dbReference>
<dbReference type="InterPro" id="IPR053031">
    <property type="entry name" value="Cuticle_assoc_protein"/>
</dbReference>
<keyword evidence="1" id="KW-0479">Metal-binding</keyword>
<evidence type="ECO:0000256" key="4">
    <source>
        <dbReference type="PROSITE-ProRule" id="PRU00027"/>
    </source>
</evidence>
<name>A0AA88VKZ8_9ASTE</name>
<dbReference type="SMART" id="SM00614">
    <property type="entry name" value="ZnF_BED"/>
    <property type="match status" value="1"/>
</dbReference>
<dbReference type="SUPFAM" id="SSF140996">
    <property type="entry name" value="Hermes dimerisation domain"/>
    <property type="match status" value="1"/>
</dbReference>
<dbReference type="EMBL" id="JAVXUP010001497">
    <property type="protein sequence ID" value="KAK3010916.1"/>
    <property type="molecule type" value="Genomic_DNA"/>
</dbReference>
<evidence type="ECO:0000256" key="5">
    <source>
        <dbReference type="SAM" id="MobiDB-lite"/>
    </source>
</evidence>
<dbReference type="PANTHER" id="PTHR34396">
    <property type="entry name" value="OS03G0264950 PROTEIN-RELATED"/>
    <property type="match status" value="1"/>
</dbReference>
<evidence type="ECO:0000313" key="8">
    <source>
        <dbReference type="Proteomes" id="UP001188597"/>
    </source>
</evidence>
<protein>
    <recommendedName>
        <fullName evidence="6">BED-type domain-containing protein</fullName>
    </recommendedName>
</protein>
<dbReference type="PANTHER" id="PTHR34396:SF27">
    <property type="entry name" value="OS08G0208700 PROTEIN"/>
    <property type="match status" value="1"/>
</dbReference>
<evidence type="ECO:0000256" key="1">
    <source>
        <dbReference type="ARBA" id="ARBA00022723"/>
    </source>
</evidence>
<dbReference type="GO" id="GO:0008270">
    <property type="term" value="F:zinc ion binding"/>
    <property type="evidence" value="ECO:0007669"/>
    <property type="project" value="UniProtKB-KW"/>
</dbReference>
<evidence type="ECO:0000256" key="3">
    <source>
        <dbReference type="ARBA" id="ARBA00022833"/>
    </source>
</evidence>
<gene>
    <name evidence="7" type="ORF">RJ639_011022</name>
</gene>
<feature type="domain" description="BED-type" evidence="6">
    <location>
        <begin position="37"/>
        <end position="100"/>
    </location>
</feature>